<feature type="transmembrane region" description="Helical" evidence="2">
    <location>
        <begin position="67"/>
        <end position="92"/>
    </location>
</feature>
<keyword evidence="2" id="KW-0812">Transmembrane</keyword>
<evidence type="ECO:0000313" key="4">
    <source>
        <dbReference type="Proteomes" id="UP000623461"/>
    </source>
</evidence>
<proteinExistence type="predicted"/>
<feature type="compositionally biased region" description="Basic and acidic residues" evidence="1">
    <location>
        <begin position="486"/>
        <end position="495"/>
    </location>
</feature>
<evidence type="ECO:0000313" key="3">
    <source>
        <dbReference type="EMBL" id="GGM86123.1"/>
    </source>
</evidence>
<keyword evidence="2" id="KW-0472">Membrane</keyword>
<feature type="region of interest" description="Disordered" evidence="1">
    <location>
        <begin position="471"/>
        <end position="495"/>
    </location>
</feature>
<organism evidence="3 4">
    <name type="scientific">Terrabacter tumescens</name>
    <dbReference type="NCBI Taxonomy" id="60443"/>
    <lineage>
        <taxon>Bacteria</taxon>
        <taxon>Bacillati</taxon>
        <taxon>Actinomycetota</taxon>
        <taxon>Actinomycetes</taxon>
        <taxon>Micrococcales</taxon>
        <taxon>Intrasporangiaceae</taxon>
        <taxon>Terrabacter</taxon>
    </lineage>
</organism>
<reference evidence="4" key="1">
    <citation type="journal article" date="2019" name="Int. J. Syst. Evol. Microbiol.">
        <title>The Global Catalogue of Microorganisms (GCM) 10K type strain sequencing project: providing services to taxonomists for standard genome sequencing and annotation.</title>
        <authorList>
            <consortium name="The Broad Institute Genomics Platform"/>
            <consortium name="The Broad Institute Genome Sequencing Center for Infectious Disease"/>
            <person name="Wu L."/>
            <person name="Ma J."/>
        </authorList>
    </citation>
    <scope>NUCLEOTIDE SEQUENCE [LARGE SCALE GENOMIC DNA]</scope>
    <source>
        <strain evidence="4">JCM 1365</strain>
    </source>
</reference>
<feature type="transmembrane region" description="Helical" evidence="2">
    <location>
        <begin position="113"/>
        <end position="141"/>
    </location>
</feature>
<feature type="transmembrane region" description="Helical" evidence="2">
    <location>
        <begin position="184"/>
        <end position="202"/>
    </location>
</feature>
<comment type="caution">
    <text evidence="3">The sequence shown here is derived from an EMBL/GenBank/DDBJ whole genome shotgun (WGS) entry which is preliminary data.</text>
</comment>
<feature type="transmembrane region" description="Helical" evidence="2">
    <location>
        <begin position="239"/>
        <end position="258"/>
    </location>
</feature>
<feature type="transmembrane region" description="Helical" evidence="2">
    <location>
        <begin position="355"/>
        <end position="377"/>
    </location>
</feature>
<feature type="transmembrane region" description="Helical" evidence="2">
    <location>
        <begin position="414"/>
        <end position="436"/>
    </location>
</feature>
<evidence type="ECO:0000256" key="2">
    <source>
        <dbReference type="SAM" id="Phobius"/>
    </source>
</evidence>
<evidence type="ECO:0000256" key="1">
    <source>
        <dbReference type="SAM" id="MobiDB-lite"/>
    </source>
</evidence>
<dbReference type="RefSeq" id="WP_030197220.1">
    <property type="nucleotide sequence ID" value="NZ_BMNZ01000002.1"/>
</dbReference>
<dbReference type="Proteomes" id="UP000623461">
    <property type="component" value="Unassembled WGS sequence"/>
</dbReference>
<keyword evidence="4" id="KW-1185">Reference proteome</keyword>
<sequence>MRLGHSFVLAGMLLRFFSRKVLRLGVLRSATVRVLALVTLGVLLLAGVAGGYAFFRPMVADENQWGLLFDLSTVSVVLWAQMAFLLVKVLFLNADALLDLSFHLPLTNRERTLAFLVYEAVMASVVAAAGFVSLIGAALLLQGPAVVPRLLESVVLPMMLTYAVMTVAYLALGRLALALGLRRIRNVLLILAVFALLLTYAGQLSHLTAVVSDNYLAGRDSFVWVTALSWLSGEIGSPLALLCAVAALLVLVALAVVLTPNEHVRHSRFVNVPTGSRLRAVLDPYDLCLVRSTQTWLGVAVAAALYAALALSGLANPVWALSLLSIGGLYQFAATGPLRALVASRSSAWVVYGRLVRGPVGLVVAGGVPATGLLWLIDPEQLSGVPLALVGSAAGAVVAIGIGVIFPAENDNPFSVFVGLSVTAAVMALVGVSLGILQAPPAVLGVVAVASLALLSWYSVQGIRIDESRRRHEEVPVGRQHGGRRRPADLGERRGHAALTHAVDR</sequence>
<feature type="transmembrane region" description="Helical" evidence="2">
    <location>
        <begin position="383"/>
        <end position="407"/>
    </location>
</feature>
<dbReference type="EMBL" id="BMNZ01000002">
    <property type="protein sequence ID" value="GGM86123.1"/>
    <property type="molecule type" value="Genomic_DNA"/>
</dbReference>
<feature type="transmembrane region" description="Helical" evidence="2">
    <location>
        <begin position="296"/>
        <end position="315"/>
    </location>
</feature>
<keyword evidence="2" id="KW-1133">Transmembrane helix</keyword>
<gene>
    <name evidence="3" type="ORF">GCM10009721_08610</name>
</gene>
<accession>A0ABQ2HMI6</accession>
<feature type="transmembrane region" description="Helical" evidence="2">
    <location>
        <begin position="321"/>
        <end position="343"/>
    </location>
</feature>
<feature type="transmembrane region" description="Helical" evidence="2">
    <location>
        <begin position="442"/>
        <end position="460"/>
    </location>
</feature>
<evidence type="ECO:0008006" key="5">
    <source>
        <dbReference type="Google" id="ProtNLM"/>
    </source>
</evidence>
<feature type="transmembrane region" description="Helical" evidence="2">
    <location>
        <begin position="34"/>
        <end position="55"/>
    </location>
</feature>
<feature type="transmembrane region" description="Helical" evidence="2">
    <location>
        <begin position="153"/>
        <end position="172"/>
    </location>
</feature>
<name>A0ABQ2HMI6_9MICO</name>
<protein>
    <recommendedName>
        <fullName evidence="5">ABC-2 type transport system permease protein</fullName>
    </recommendedName>
</protein>